<reference evidence="2 3" key="1">
    <citation type="journal article" date="2010" name="Nature">
        <title>Comparative genomics reveals mobile pathogenicity chromosomes in Fusarium.</title>
        <authorList>
            <person name="Ma L.J."/>
            <person name="van der Does H.C."/>
            <person name="Borkovich K.A."/>
            <person name="Coleman J.J."/>
            <person name="Daboussi M.J."/>
            <person name="Di Pietro A."/>
            <person name="Dufresne M."/>
            <person name="Freitag M."/>
            <person name="Grabherr M."/>
            <person name="Henrissat B."/>
            <person name="Houterman P.M."/>
            <person name="Kang S."/>
            <person name="Shim W.B."/>
            <person name="Woloshuk C."/>
            <person name="Xie X."/>
            <person name="Xu J.R."/>
            <person name="Antoniw J."/>
            <person name="Baker S.E."/>
            <person name="Bluhm B.H."/>
            <person name="Breakspear A."/>
            <person name="Brown D.W."/>
            <person name="Butchko R.A."/>
            <person name="Chapman S."/>
            <person name="Coulson R."/>
            <person name="Coutinho P.M."/>
            <person name="Danchin E.G."/>
            <person name="Diener A."/>
            <person name="Gale L.R."/>
            <person name="Gardiner D.M."/>
            <person name="Goff S."/>
            <person name="Hammond-Kosack K.E."/>
            <person name="Hilburn K."/>
            <person name="Hua-Van A."/>
            <person name="Jonkers W."/>
            <person name="Kazan K."/>
            <person name="Kodira C.D."/>
            <person name="Koehrsen M."/>
            <person name="Kumar L."/>
            <person name="Lee Y.H."/>
            <person name="Li L."/>
            <person name="Manners J.M."/>
            <person name="Miranda-Saavedra D."/>
            <person name="Mukherjee M."/>
            <person name="Park G."/>
            <person name="Park J."/>
            <person name="Park S.Y."/>
            <person name="Proctor R.H."/>
            <person name="Regev A."/>
            <person name="Ruiz-Roldan M.C."/>
            <person name="Sain D."/>
            <person name="Sakthikumar S."/>
            <person name="Sykes S."/>
            <person name="Schwartz D.C."/>
            <person name="Turgeon B.G."/>
            <person name="Wapinski I."/>
            <person name="Yoder O."/>
            <person name="Young S."/>
            <person name="Zeng Q."/>
            <person name="Zhou S."/>
            <person name="Galagan J."/>
            <person name="Cuomo C.A."/>
            <person name="Kistler H.C."/>
            <person name="Rep M."/>
        </authorList>
    </citation>
    <scope>NUCLEOTIDE SEQUENCE [LARGE SCALE GENOMIC DNA]</scope>
    <source>
        <strain evidence="3">M3125 / FGSC 7600</strain>
    </source>
</reference>
<dbReference type="Proteomes" id="UP000009096">
    <property type="component" value="Chromosome 1"/>
</dbReference>
<dbReference type="RefSeq" id="XP_018742122.1">
    <property type="nucleotide sequence ID" value="XM_018903522.1"/>
</dbReference>
<evidence type="ECO:0000313" key="3">
    <source>
        <dbReference type="Proteomes" id="UP000009096"/>
    </source>
</evidence>
<gene>
    <name evidence="2" type="ORF">FVEG_14588</name>
</gene>
<feature type="compositionally biased region" description="Polar residues" evidence="1">
    <location>
        <begin position="421"/>
        <end position="436"/>
    </location>
</feature>
<organism evidence="2 3">
    <name type="scientific">Gibberella moniliformis (strain M3125 / FGSC 7600)</name>
    <name type="common">Maize ear and stalk rot fungus</name>
    <name type="synonym">Fusarium verticillioides</name>
    <dbReference type="NCBI Taxonomy" id="334819"/>
    <lineage>
        <taxon>Eukaryota</taxon>
        <taxon>Fungi</taxon>
        <taxon>Dikarya</taxon>
        <taxon>Ascomycota</taxon>
        <taxon>Pezizomycotina</taxon>
        <taxon>Sordariomycetes</taxon>
        <taxon>Hypocreomycetidae</taxon>
        <taxon>Hypocreales</taxon>
        <taxon>Nectriaceae</taxon>
        <taxon>Fusarium</taxon>
        <taxon>Fusarium fujikuroi species complex</taxon>
    </lineage>
</organism>
<dbReference type="EMBL" id="DS022242">
    <property type="protein sequence ID" value="EWG35931.1"/>
    <property type="molecule type" value="Genomic_DNA"/>
</dbReference>
<proteinExistence type="predicted"/>
<dbReference type="GeneID" id="30071464"/>
<evidence type="ECO:0000256" key="1">
    <source>
        <dbReference type="SAM" id="MobiDB-lite"/>
    </source>
</evidence>
<sequence length="495" mass="56820">MLNDLELLWTDTDRSLSDILHPEDVFYVVFAATFHLSPSWEPVRELTYLAVSQKLVQDSIRSSPDSLPSIVLFETAPMIETLEGFRGLLHLSAEDNLAACLYNLCIRVDIEPSARDSEINFVWKKLPTFATNDNRAAQKPRVFRACSRPGASRFVHKLYSRYRIGRNEPTVSFFRVSSAMDQLATAEDLRQRPQLLDETIWPWRNDKEWKAARASTREFLIARKAAEVTYFQAELCIFILDVSLAVKGIPRTLFSCPPETHVLMFKYGDDADDTDRWRSMLYSRTEVRKSWNFAIYTSDNIMRLGSHLERFRNELRQYRGFGLRSKWKEITTGWAQGQNINSLDLASTRPFTRRSDQGSLSSMLLSIGDDENERPLQRPTISDDFMVIKEEDGVTPRTVGPSERKIIRAYRPDGAVRMQHQESLPGSDTGDDSPSMSERRRGKRPMRAVDESDEAESSAHAERRARQEREVTQRFDSDFLSDGELKKVLANGTLP</sequence>
<dbReference type="KEGG" id="fvr:FVEG_14588"/>
<feature type="compositionally biased region" description="Basic and acidic residues" evidence="1">
    <location>
        <begin position="457"/>
        <end position="487"/>
    </location>
</feature>
<feature type="region of interest" description="Disordered" evidence="1">
    <location>
        <begin position="392"/>
        <end position="495"/>
    </location>
</feature>
<keyword evidence="3" id="KW-1185">Reference proteome</keyword>
<evidence type="ECO:0000313" key="2">
    <source>
        <dbReference type="EMBL" id="EWG35931.1"/>
    </source>
</evidence>
<accession>W7LBF3</accession>
<dbReference type="OrthoDB" id="3538597at2759"/>
<dbReference type="AlphaFoldDB" id="W7LBF3"/>
<name>W7LBF3_GIBM7</name>
<protein>
    <submittedName>
        <fullName evidence="2">Uncharacterized protein</fullName>
    </submittedName>
</protein>
<dbReference type="VEuPathDB" id="FungiDB:FVEG_14588"/>
<dbReference type="EMBL" id="CM000578">
    <property type="protein sequence ID" value="EWG35931.1"/>
    <property type="molecule type" value="Genomic_DNA"/>
</dbReference>